<accession>A0A178I0E4</accession>
<dbReference type="SUPFAM" id="SSF52540">
    <property type="entry name" value="P-loop containing nucleoside triphosphate hydrolases"/>
    <property type="match status" value="1"/>
</dbReference>
<evidence type="ECO:0008006" key="3">
    <source>
        <dbReference type="Google" id="ProtNLM"/>
    </source>
</evidence>
<proteinExistence type="predicted"/>
<evidence type="ECO:0000313" key="1">
    <source>
        <dbReference type="EMBL" id="OAM78571.1"/>
    </source>
</evidence>
<dbReference type="RefSeq" id="WP_067453170.1">
    <property type="nucleotide sequence ID" value="NZ_LVVY01000068.1"/>
</dbReference>
<dbReference type="AlphaFoldDB" id="A0A178I0E4"/>
<reference evidence="1 2" key="1">
    <citation type="submission" date="2016-03" db="EMBL/GenBank/DDBJ databases">
        <title>Genome sequencing of Devosia sp. S37.</title>
        <authorList>
            <person name="Mohd Nor M."/>
        </authorList>
    </citation>
    <scope>NUCLEOTIDE SEQUENCE [LARGE SCALE GENOMIC DNA]</scope>
    <source>
        <strain evidence="1 2">S37</strain>
    </source>
</reference>
<dbReference type="OrthoDB" id="9757917at2"/>
<keyword evidence="2" id="KW-1185">Reference proteome</keyword>
<organism evidence="1 2">
    <name type="scientific">Devosia elaeis</name>
    <dbReference type="NCBI Taxonomy" id="1770058"/>
    <lineage>
        <taxon>Bacteria</taxon>
        <taxon>Pseudomonadati</taxon>
        <taxon>Pseudomonadota</taxon>
        <taxon>Alphaproteobacteria</taxon>
        <taxon>Hyphomicrobiales</taxon>
        <taxon>Devosiaceae</taxon>
        <taxon>Devosia</taxon>
    </lineage>
</organism>
<name>A0A178I0E4_9HYPH</name>
<sequence>MTLSAGPDIATMLQAFFRHLNASGLPYVVVGDVRDLPHDVRGDVDFVVPWHRLGAVQGTIRAFAQAQDVDLVQVLQHEASAYYTCLGWVGPRGYCVLKLDYCGDYIRRARLLLGAETLLAGAENIAFGPGLADHFKVPGDGPAFVYYLCKRLDKGDLPARNAAYLEALWRRSPGPVRESLSDIWSAADASRIERLIGAGSAMPAADIVALRQALYRRRPRRMGDVFRDLGRRTSRVLRPTGLLVAVLGPDGSGKSLLIETLLDQQKDGFRRTHFFHLRPRVLGASAAARIPSTDPHAQPAYGPIKSLAKLGYMTADYLLGHWFRVRPAKVRSGLVVFDRYYHDLLVDPRRSRYGGSEWLVRLVGLAVPKPDLMLVLDAEVDTILARKQEVTRAECVRQVAAYRALADGHDFVRLIDANQTPEAVAAAANRAIAGFMAERMRRRHG</sequence>
<evidence type="ECO:0000313" key="2">
    <source>
        <dbReference type="Proteomes" id="UP000078389"/>
    </source>
</evidence>
<dbReference type="InterPro" id="IPR027417">
    <property type="entry name" value="P-loop_NTPase"/>
</dbReference>
<dbReference type="STRING" id="1770058.A3840_05605"/>
<gene>
    <name evidence="1" type="ORF">A3840_05605</name>
</gene>
<comment type="caution">
    <text evidence="1">The sequence shown here is derived from an EMBL/GenBank/DDBJ whole genome shotgun (WGS) entry which is preliminary data.</text>
</comment>
<dbReference type="EMBL" id="LVVY01000068">
    <property type="protein sequence ID" value="OAM78571.1"/>
    <property type="molecule type" value="Genomic_DNA"/>
</dbReference>
<protein>
    <recommendedName>
        <fullName evidence="3">Thymidylate kinase-like domain-containing protein</fullName>
    </recommendedName>
</protein>
<dbReference type="Proteomes" id="UP000078389">
    <property type="component" value="Unassembled WGS sequence"/>
</dbReference>
<dbReference type="Gene3D" id="3.40.50.300">
    <property type="entry name" value="P-loop containing nucleotide triphosphate hydrolases"/>
    <property type="match status" value="1"/>
</dbReference>